<keyword evidence="2" id="KW-0690">Ribosome biogenesis</keyword>
<evidence type="ECO:0000256" key="6">
    <source>
        <dbReference type="ARBA" id="ARBA00038503"/>
    </source>
</evidence>
<dbReference type="PANTHER" id="PTHR12416">
    <property type="entry name" value="RRNA-PROCESSING PROTEIN UTP23 HOMOLOG"/>
    <property type="match status" value="1"/>
</dbReference>
<protein>
    <recommendedName>
        <fullName evidence="8">UTP23 sensor motif region domain-containing protein</fullName>
    </recommendedName>
</protein>
<dbReference type="GO" id="GO:0032040">
    <property type="term" value="C:small-subunit processome"/>
    <property type="evidence" value="ECO:0007669"/>
    <property type="project" value="InterPro"/>
</dbReference>
<dbReference type="Gene3D" id="3.40.50.1010">
    <property type="entry name" value="5'-nuclease"/>
    <property type="match status" value="1"/>
</dbReference>
<keyword evidence="4" id="KW-0539">Nucleus</keyword>
<proteinExistence type="inferred from homology"/>
<comment type="subcellular location">
    <subcellularLocation>
        <location evidence="1">Nucleus</location>
        <location evidence="1">Nucleolus</location>
    </subcellularLocation>
</comment>
<feature type="compositionally biased region" description="Basic residues" evidence="7">
    <location>
        <begin position="272"/>
        <end position="286"/>
    </location>
</feature>
<evidence type="ECO:0000313" key="9">
    <source>
        <dbReference type="EMBL" id="CAD9814187.1"/>
    </source>
</evidence>
<organism evidence="9">
    <name type="scientific">Attheya septentrionalis</name>
    <dbReference type="NCBI Taxonomy" id="420275"/>
    <lineage>
        <taxon>Eukaryota</taxon>
        <taxon>Sar</taxon>
        <taxon>Stramenopiles</taxon>
        <taxon>Ochrophyta</taxon>
        <taxon>Bacillariophyta</taxon>
        <taxon>Coscinodiscophyceae</taxon>
        <taxon>Chaetocerotophycidae</taxon>
        <taxon>Chaetocerotales</taxon>
        <taxon>Attheyaceae</taxon>
        <taxon>Attheya</taxon>
    </lineage>
</organism>
<dbReference type="InterPro" id="IPR029060">
    <property type="entry name" value="PIN-like_dom_sf"/>
</dbReference>
<name>A0A7S2XLC3_9STRA</name>
<feature type="compositionally biased region" description="Low complexity" evidence="7">
    <location>
        <begin position="253"/>
        <end position="264"/>
    </location>
</feature>
<accession>A0A7S2XLC3</accession>
<evidence type="ECO:0000256" key="2">
    <source>
        <dbReference type="ARBA" id="ARBA00022517"/>
    </source>
</evidence>
<dbReference type="Pfam" id="PF24779">
    <property type="entry name" value="UTP23_sensor"/>
    <property type="match status" value="1"/>
</dbReference>
<dbReference type="InterPro" id="IPR057776">
    <property type="entry name" value="UTP23_sensor"/>
</dbReference>
<evidence type="ECO:0000256" key="3">
    <source>
        <dbReference type="ARBA" id="ARBA00022552"/>
    </source>
</evidence>
<keyword evidence="3" id="KW-0698">rRNA processing</keyword>
<sequence length="286" mass="31993">MRHGRAKAARRTLKFFSLHGGIQPTYKVLVDGNFLAAAIRQKVPIRDRLAKLLQNSPFTMHVTRSALDELDSIHKTFETQKGDVEEIEYILQARQWGLDECDSIIERSDVTELPTNNELLTRDKELRENFESLGEHGKHIVSLISMKNKGGALYFVATQDAELTYVLRNIPNVPLLQLSRGVLLMEAPSAASRGAANRDERSKLTSGGGTLTPEQRSLARSLRKQEAEKNSTNNPIQPKERAKKKAKGANPLSCKKSSTKSSSLKQKDSIPKRRRRSNAKHGTKNT</sequence>
<feature type="domain" description="UTP23 sensor motif region" evidence="8">
    <location>
        <begin position="242"/>
        <end position="257"/>
    </location>
</feature>
<dbReference type="GO" id="GO:0006364">
    <property type="term" value="P:rRNA processing"/>
    <property type="evidence" value="ECO:0007669"/>
    <property type="project" value="UniProtKB-KW"/>
</dbReference>
<dbReference type="InterPro" id="IPR006984">
    <property type="entry name" value="Fcf1/UTP23"/>
</dbReference>
<feature type="region of interest" description="Disordered" evidence="7">
    <location>
        <begin position="190"/>
        <end position="286"/>
    </location>
</feature>
<evidence type="ECO:0000256" key="5">
    <source>
        <dbReference type="ARBA" id="ARBA00037300"/>
    </source>
</evidence>
<evidence type="ECO:0000256" key="7">
    <source>
        <dbReference type="SAM" id="MobiDB-lite"/>
    </source>
</evidence>
<dbReference type="AlphaFoldDB" id="A0A7S2XLC3"/>
<comment type="similarity">
    <text evidence="6">Belongs to the UTP23/FCF1 family. UTP23 subfamily.</text>
</comment>
<evidence type="ECO:0000256" key="1">
    <source>
        <dbReference type="ARBA" id="ARBA00004604"/>
    </source>
</evidence>
<reference evidence="9" key="1">
    <citation type="submission" date="2021-01" db="EMBL/GenBank/DDBJ databases">
        <authorList>
            <person name="Corre E."/>
            <person name="Pelletier E."/>
            <person name="Niang G."/>
            <person name="Scheremetjew M."/>
            <person name="Finn R."/>
            <person name="Kale V."/>
            <person name="Holt S."/>
            <person name="Cochrane G."/>
            <person name="Meng A."/>
            <person name="Brown T."/>
            <person name="Cohen L."/>
        </authorList>
    </citation>
    <scope>NUCLEOTIDE SEQUENCE</scope>
    <source>
        <strain evidence="9">CCMP2084</strain>
    </source>
</reference>
<evidence type="ECO:0000259" key="8">
    <source>
        <dbReference type="Pfam" id="PF24779"/>
    </source>
</evidence>
<gene>
    <name evidence="9" type="ORF">ASEP1449_LOCUS6012</name>
</gene>
<evidence type="ECO:0000256" key="4">
    <source>
        <dbReference type="ARBA" id="ARBA00023242"/>
    </source>
</evidence>
<dbReference type="Pfam" id="PF04900">
    <property type="entry name" value="Fcf1"/>
    <property type="match status" value="1"/>
</dbReference>
<comment type="function">
    <text evidence="5">Involved in rRNA-processing and ribosome biogenesis.</text>
</comment>
<dbReference type="SUPFAM" id="SSF88723">
    <property type="entry name" value="PIN domain-like"/>
    <property type="match status" value="1"/>
</dbReference>
<dbReference type="EMBL" id="HBHQ01008919">
    <property type="protein sequence ID" value="CAD9814187.1"/>
    <property type="molecule type" value="Transcribed_RNA"/>
</dbReference>